<organism evidence="2 3">
    <name type="scientific">Strix occidentalis caurina</name>
    <name type="common">northern spotted owl</name>
    <dbReference type="NCBI Taxonomy" id="311401"/>
    <lineage>
        <taxon>Eukaryota</taxon>
        <taxon>Metazoa</taxon>
        <taxon>Chordata</taxon>
        <taxon>Craniata</taxon>
        <taxon>Vertebrata</taxon>
        <taxon>Euteleostomi</taxon>
        <taxon>Archelosauria</taxon>
        <taxon>Archosauria</taxon>
        <taxon>Dinosauria</taxon>
        <taxon>Saurischia</taxon>
        <taxon>Theropoda</taxon>
        <taxon>Coelurosauria</taxon>
        <taxon>Aves</taxon>
        <taxon>Neognathae</taxon>
        <taxon>Neoaves</taxon>
        <taxon>Telluraves</taxon>
        <taxon>Strigiformes</taxon>
        <taxon>Strigidae</taxon>
        <taxon>Strix</taxon>
    </lineage>
</organism>
<dbReference type="PANTHER" id="PTHR34349:SF1">
    <property type="entry name" value="PROTEIN PHOSPHATASE 1 REGULATORY SUBUNIT 32"/>
    <property type="match status" value="1"/>
</dbReference>
<dbReference type="InterPro" id="IPR031410">
    <property type="entry name" value="SAXO4"/>
</dbReference>
<evidence type="ECO:0008006" key="4">
    <source>
        <dbReference type="Google" id="ProtNLM"/>
    </source>
</evidence>
<reference evidence="2" key="2">
    <citation type="submission" date="2025-09" db="UniProtKB">
        <authorList>
            <consortium name="Ensembl"/>
        </authorList>
    </citation>
    <scope>IDENTIFICATION</scope>
</reference>
<dbReference type="GO" id="GO:0019902">
    <property type="term" value="F:phosphatase binding"/>
    <property type="evidence" value="ECO:0007669"/>
    <property type="project" value="TreeGrafter"/>
</dbReference>
<evidence type="ECO:0000313" key="2">
    <source>
        <dbReference type="Ensembl" id="ENSSOCP00000001261.1"/>
    </source>
</evidence>
<sequence>MASARPFVCPRAEPRALAQDSPAAGLGAVSPLAKACADLMNFYAMTYAVAHGRESRRPPRKLGGGGYVSNNHPTISCLLCPRSAAQGHCQDTATSTTAEHFKPFWLPDGRSLLPWHIQQSGSRYPHGSSLPFLCTGAVSPRHTRLPQGCPAEDDHQHQGAVRFHQSHPKERPCPASPASPAHEPPPHRIPCPPPAPCPSCTPREPFSLPQLGLSITTTDFLPSACSHVSRARGGGGKPPAGRAGGAGMGHACPSHPISILYQGSETLPAGSERGSGFSREARRCLGTAVSRIPPRCPFPCTLPGLTRCPHADLACRGPPRCSRLPRTAGTPSDPGWPAGTTGCWQEGGCSHGPGPSPAGPRTQPLSIPQELSGFTKNHGQYVTPARPCPVQHQVSLG</sequence>
<name>A0A8D0KQ15_STROC</name>
<proteinExistence type="predicted"/>
<dbReference type="AlphaFoldDB" id="A0A8D0KQ15"/>
<accession>A0A8D0KQ15</accession>
<protein>
    <recommendedName>
        <fullName evidence="4">PPR32 phosphatase</fullName>
    </recommendedName>
</protein>
<dbReference type="Ensembl" id="ENSSOCT00000001294.1">
    <property type="protein sequence ID" value="ENSSOCP00000001261.1"/>
    <property type="gene ID" value="ENSSOCG00000001007.1"/>
</dbReference>
<evidence type="ECO:0000313" key="3">
    <source>
        <dbReference type="Proteomes" id="UP000694551"/>
    </source>
</evidence>
<reference evidence="2" key="1">
    <citation type="submission" date="2025-08" db="UniProtKB">
        <authorList>
            <consortium name="Ensembl"/>
        </authorList>
    </citation>
    <scope>IDENTIFICATION</scope>
</reference>
<keyword evidence="3" id="KW-1185">Reference proteome</keyword>
<dbReference type="Proteomes" id="UP000694551">
    <property type="component" value="Unplaced"/>
</dbReference>
<dbReference type="PANTHER" id="PTHR34349">
    <property type="entry name" value="PROTEIN PHOSPHATASE 1 REGULATORY SUBUNIT 32"/>
    <property type="match status" value="1"/>
</dbReference>
<feature type="compositionally biased region" description="Gly residues" evidence="1">
    <location>
        <begin position="232"/>
        <end position="248"/>
    </location>
</feature>
<evidence type="ECO:0000256" key="1">
    <source>
        <dbReference type="SAM" id="MobiDB-lite"/>
    </source>
</evidence>
<feature type="region of interest" description="Disordered" evidence="1">
    <location>
        <begin position="144"/>
        <end position="187"/>
    </location>
</feature>
<feature type="region of interest" description="Disordered" evidence="1">
    <location>
        <begin position="228"/>
        <end position="249"/>
    </location>
</feature>
<feature type="region of interest" description="Disordered" evidence="1">
    <location>
        <begin position="347"/>
        <end position="397"/>
    </location>
</feature>
<dbReference type="Pfam" id="PF15691">
    <property type="entry name" value="PPP1R32"/>
    <property type="match status" value="1"/>
</dbReference>